<protein>
    <submittedName>
        <fullName evidence="1">Uncharacterized protein</fullName>
    </submittedName>
</protein>
<evidence type="ECO:0000313" key="1">
    <source>
        <dbReference type="EMBL" id="MPC41666.1"/>
    </source>
</evidence>
<dbReference type="Proteomes" id="UP000324222">
    <property type="component" value="Unassembled WGS sequence"/>
</dbReference>
<evidence type="ECO:0000313" key="2">
    <source>
        <dbReference type="Proteomes" id="UP000324222"/>
    </source>
</evidence>
<dbReference type="EMBL" id="VSRR010005144">
    <property type="protein sequence ID" value="MPC41666.1"/>
    <property type="molecule type" value="Genomic_DNA"/>
</dbReference>
<sequence>METGSGEMAEREHNVEVEKKKEIRVKSLKHRYIITTTTTTTTTTVTTLATTQHLRGQLAGSCPPRRGEGARSILLKAIIPRRNTRRQQVFSTH</sequence>
<reference evidence="1 2" key="1">
    <citation type="submission" date="2019-05" db="EMBL/GenBank/DDBJ databases">
        <title>Another draft genome of Portunus trituberculatus and its Hox gene families provides insights of decapod evolution.</title>
        <authorList>
            <person name="Jeong J.-H."/>
            <person name="Song I."/>
            <person name="Kim S."/>
            <person name="Choi T."/>
            <person name="Kim D."/>
            <person name="Ryu S."/>
            <person name="Kim W."/>
        </authorList>
    </citation>
    <scope>NUCLEOTIDE SEQUENCE [LARGE SCALE GENOMIC DNA]</scope>
    <source>
        <tissue evidence="1">Muscle</tissue>
    </source>
</reference>
<comment type="caution">
    <text evidence="1">The sequence shown here is derived from an EMBL/GenBank/DDBJ whole genome shotgun (WGS) entry which is preliminary data.</text>
</comment>
<name>A0A5B7F8S0_PORTR</name>
<keyword evidence="2" id="KW-1185">Reference proteome</keyword>
<organism evidence="1 2">
    <name type="scientific">Portunus trituberculatus</name>
    <name type="common">Swimming crab</name>
    <name type="synonym">Neptunus trituberculatus</name>
    <dbReference type="NCBI Taxonomy" id="210409"/>
    <lineage>
        <taxon>Eukaryota</taxon>
        <taxon>Metazoa</taxon>
        <taxon>Ecdysozoa</taxon>
        <taxon>Arthropoda</taxon>
        <taxon>Crustacea</taxon>
        <taxon>Multicrustacea</taxon>
        <taxon>Malacostraca</taxon>
        <taxon>Eumalacostraca</taxon>
        <taxon>Eucarida</taxon>
        <taxon>Decapoda</taxon>
        <taxon>Pleocyemata</taxon>
        <taxon>Brachyura</taxon>
        <taxon>Eubrachyura</taxon>
        <taxon>Portunoidea</taxon>
        <taxon>Portunidae</taxon>
        <taxon>Portuninae</taxon>
        <taxon>Portunus</taxon>
    </lineage>
</organism>
<accession>A0A5B7F8S0</accession>
<gene>
    <name evidence="1" type="ORF">E2C01_035266</name>
</gene>
<dbReference type="AlphaFoldDB" id="A0A5B7F8S0"/>
<proteinExistence type="predicted"/>